<dbReference type="HOGENOM" id="CLU_031112_2_0_9"/>
<organism evidence="3 4">
    <name type="scientific">Cellulosilyticum lentocellum (strain ATCC 49066 / DSM 5427 / NCIMB 11756 / RHM5)</name>
    <name type="common">Clostridium lentocellum</name>
    <dbReference type="NCBI Taxonomy" id="642492"/>
    <lineage>
        <taxon>Bacteria</taxon>
        <taxon>Bacillati</taxon>
        <taxon>Bacillota</taxon>
        <taxon>Clostridia</taxon>
        <taxon>Lachnospirales</taxon>
        <taxon>Cellulosilyticaceae</taxon>
        <taxon>Cellulosilyticum</taxon>
    </lineage>
</organism>
<dbReference type="eggNOG" id="COG5434">
    <property type="taxonomic scope" value="Bacteria"/>
</dbReference>
<dbReference type="Proteomes" id="UP000008467">
    <property type="component" value="Chromosome"/>
</dbReference>
<dbReference type="SUPFAM" id="SSF51126">
    <property type="entry name" value="Pectin lyase-like"/>
    <property type="match status" value="1"/>
</dbReference>
<evidence type="ECO:0000313" key="3">
    <source>
        <dbReference type="EMBL" id="ADZ83280.1"/>
    </source>
</evidence>
<dbReference type="InterPro" id="IPR011050">
    <property type="entry name" value="Pectin_lyase_fold/virulence"/>
</dbReference>
<dbReference type="InterPro" id="IPR012332">
    <property type="entry name" value="Autotransporter_pectin_lyase_C"/>
</dbReference>
<gene>
    <name evidence="3" type="ordered locus">Clole_1555</name>
</gene>
<dbReference type="RefSeq" id="WP_013656578.1">
    <property type="nucleotide sequence ID" value="NC_015275.1"/>
</dbReference>
<keyword evidence="4" id="KW-1185">Reference proteome</keyword>
<sequence>MNFKKVAPILALVVTTSLLGGCITDTTYEAQSTQEATTLQENKEEKVYVVKVQNITDHTITAVTGELTQDGPPALPNGETVTGDGPPALPDGETKAESIPSALPDGEAMTNNTPPSHGGGMQSFSASQKTINFTIDDTTEITIEMLQGTQEGTLDQIGVNDILEVALNDDHIAKSIIVKNLNAGGGFGGSNTVTQGTSANTIDTDKNITNGRYISTGDDENALRVDNAKVTLDGITVEKTQGNSSNTENGDFYGQNAGLLVTNGAEATIKNSTVNTTVTNGNGIFSYGEGTVVNVSDSVIHTTGNNSGGIQTTGGGTMNATNLEIETKGNSAAAIRSDRGGGTVKVLGGSYITNGTGSPSIYSTADISVADATLVANNSEALVIEGKNSIALENCNVTGNMDSSNLDENDSVHNIMIYQSMSGDAAIGHSTFTAKNGSITANQGDMIYITNTTCTVELTNVALTLATDTLLNVSGNTSSRGWGTQGSNGGDCTFIATNQVMNGKIRVDDISILDLTLQQGTQFTGSINTENMSGATTVTIDDSSKWVLTGDSYITEFTGDLSQIETNGYKLFVNGEQVK</sequence>
<dbReference type="EMBL" id="CP002582">
    <property type="protein sequence ID" value="ADZ83280.1"/>
    <property type="molecule type" value="Genomic_DNA"/>
</dbReference>
<dbReference type="STRING" id="642492.Clole_1555"/>
<evidence type="ECO:0008006" key="5">
    <source>
        <dbReference type="Google" id="ProtNLM"/>
    </source>
</evidence>
<evidence type="ECO:0000256" key="1">
    <source>
        <dbReference type="SAM" id="MobiDB-lite"/>
    </source>
</evidence>
<proteinExistence type="predicted"/>
<feature type="signal peptide" evidence="2">
    <location>
        <begin position="1"/>
        <end position="20"/>
    </location>
</feature>
<evidence type="ECO:0000313" key="4">
    <source>
        <dbReference type="Proteomes" id="UP000008467"/>
    </source>
</evidence>
<name>F2JJZ8_CELLD</name>
<dbReference type="KEGG" id="cle:Clole_1555"/>
<dbReference type="Gene3D" id="2.160.20.20">
    <property type="match status" value="1"/>
</dbReference>
<accession>F2JJZ8</accession>
<protein>
    <recommendedName>
        <fullName evidence="5">Polymorphic outer membrane protein</fullName>
    </recommendedName>
</protein>
<evidence type="ECO:0000256" key="2">
    <source>
        <dbReference type="SAM" id="SignalP"/>
    </source>
</evidence>
<keyword evidence="2" id="KW-0732">Signal</keyword>
<dbReference type="PROSITE" id="PS51257">
    <property type="entry name" value="PROKAR_LIPOPROTEIN"/>
    <property type="match status" value="1"/>
</dbReference>
<dbReference type="AlphaFoldDB" id="F2JJZ8"/>
<reference evidence="3 4" key="1">
    <citation type="journal article" date="2011" name="J. Bacteriol.">
        <title>Complete genome sequence of the cellulose-degrading bacterium Cellulosilyticum lentocellum.</title>
        <authorList>
            <consortium name="US DOE Joint Genome Institute"/>
            <person name="Miller D.A."/>
            <person name="Suen G."/>
            <person name="Bruce D."/>
            <person name="Copeland A."/>
            <person name="Cheng J.F."/>
            <person name="Detter C."/>
            <person name="Goodwin L.A."/>
            <person name="Han C.S."/>
            <person name="Hauser L.J."/>
            <person name="Land M.L."/>
            <person name="Lapidus A."/>
            <person name="Lucas S."/>
            <person name="Meincke L."/>
            <person name="Pitluck S."/>
            <person name="Tapia R."/>
            <person name="Teshima H."/>
            <person name="Woyke T."/>
            <person name="Fox B.G."/>
            <person name="Angert E.R."/>
            <person name="Currie C.R."/>
        </authorList>
    </citation>
    <scope>NUCLEOTIDE SEQUENCE [LARGE SCALE GENOMIC DNA]</scope>
    <source>
        <strain evidence="4">ATCC 49066 / DSM 5427 / NCIMB 11756 / RHM5</strain>
    </source>
</reference>
<feature type="region of interest" description="Disordered" evidence="1">
    <location>
        <begin position="66"/>
        <end position="124"/>
    </location>
</feature>
<feature type="chain" id="PRO_5038703544" description="Polymorphic outer membrane protein" evidence="2">
    <location>
        <begin position="21"/>
        <end position="579"/>
    </location>
</feature>